<dbReference type="PANTHER" id="PTHR21666:SF263">
    <property type="entry name" value="MUREIN HYDROLASE ACTIVATOR NLPD"/>
    <property type="match status" value="1"/>
</dbReference>
<dbReference type="Proteomes" id="UP000252174">
    <property type="component" value="Unassembled WGS sequence"/>
</dbReference>
<proteinExistence type="inferred from homology"/>
<evidence type="ECO:0000256" key="3">
    <source>
        <dbReference type="SAM" id="SignalP"/>
    </source>
</evidence>
<dbReference type="InterPro" id="IPR018392">
    <property type="entry name" value="LysM"/>
</dbReference>
<keyword evidence="6" id="KW-1185">Reference proteome</keyword>
<dbReference type="SMART" id="SM00257">
    <property type="entry name" value="LysM"/>
    <property type="match status" value="1"/>
</dbReference>
<dbReference type="CDD" id="cd12797">
    <property type="entry name" value="M23_peptidase"/>
    <property type="match status" value="1"/>
</dbReference>
<dbReference type="PROSITE" id="PS51257">
    <property type="entry name" value="PROKAR_LIPOPROTEIN"/>
    <property type="match status" value="1"/>
</dbReference>
<dbReference type="Gene3D" id="2.70.70.10">
    <property type="entry name" value="Glucose Permease (Domain IIA)"/>
    <property type="match status" value="1"/>
</dbReference>
<dbReference type="AlphaFoldDB" id="A0A369ANE3"/>
<accession>A0A369ANE3</accession>
<name>A0A369ANE3_9BURK</name>
<evidence type="ECO:0000313" key="5">
    <source>
        <dbReference type="EMBL" id="RCX10912.1"/>
    </source>
</evidence>
<feature type="domain" description="LysM" evidence="4">
    <location>
        <begin position="65"/>
        <end position="109"/>
    </location>
</feature>
<dbReference type="OrthoDB" id="9795421at2"/>
<dbReference type="PROSITE" id="PS51782">
    <property type="entry name" value="LYSM"/>
    <property type="match status" value="1"/>
</dbReference>
<evidence type="ECO:0000313" key="6">
    <source>
        <dbReference type="Proteomes" id="UP000252174"/>
    </source>
</evidence>
<organism evidence="5 6">
    <name type="scientific">Extensimonas vulgaris</name>
    <dbReference type="NCBI Taxonomy" id="1031594"/>
    <lineage>
        <taxon>Bacteria</taxon>
        <taxon>Pseudomonadati</taxon>
        <taxon>Pseudomonadota</taxon>
        <taxon>Betaproteobacteria</taxon>
        <taxon>Burkholderiales</taxon>
        <taxon>Comamonadaceae</taxon>
        <taxon>Extensimonas</taxon>
    </lineage>
</organism>
<reference evidence="5 6" key="1">
    <citation type="submission" date="2018-07" db="EMBL/GenBank/DDBJ databases">
        <title>Genomic Encyclopedia of Type Strains, Phase IV (KMG-IV): sequencing the most valuable type-strain genomes for metagenomic binning, comparative biology and taxonomic classification.</title>
        <authorList>
            <person name="Goeker M."/>
        </authorList>
    </citation>
    <scope>NUCLEOTIDE SEQUENCE [LARGE SCALE GENOMIC DNA]</scope>
    <source>
        <strain evidence="5 6">DSM 100911</strain>
    </source>
</reference>
<protein>
    <submittedName>
        <fullName evidence="5">Lipoprotein NlpD</fullName>
    </submittedName>
</protein>
<dbReference type="PANTHER" id="PTHR21666">
    <property type="entry name" value="PEPTIDASE-RELATED"/>
    <property type="match status" value="1"/>
</dbReference>
<dbReference type="Pfam" id="PF01476">
    <property type="entry name" value="LysM"/>
    <property type="match status" value="1"/>
</dbReference>
<dbReference type="Gene3D" id="3.10.350.10">
    <property type="entry name" value="LysM domain"/>
    <property type="match status" value="1"/>
</dbReference>
<feature type="compositionally biased region" description="Low complexity" evidence="2">
    <location>
        <begin position="39"/>
        <end position="50"/>
    </location>
</feature>
<dbReference type="GO" id="GO:0009279">
    <property type="term" value="C:cell outer membrane"/>
    <property type="evidence" value="ECO:0007669"/>
    <property type="project" value="TreeGrafter"/>
</dbReference>
<dbReference type="RefSeq" id="WP_114482484.1">
    <property type="nucleotide sequence ID" value="NZ_QPJU01000002.1"/>
</dbReference>
<comment type="similarity">
    <text evidence="1">Belongs to the E.coli NlpD/Haemophilus LppB family.</text>
</comment>
<dbReference type="SUPFAM" id="SSF51261">
    <property type="entry name" value="Duplicated hybrid motif"/>
    <property type="match status" value="1"/>
</dbReference>
<feature type="signal peptide" evidence="3">
    <location>
        <begin position="1"/>
        <end position="30"/>
    </location>
</feature>
<dbReference type="InterPro" id="IPR050570">
    <property type="entry name" value="Cell_wall_metabolism_enzyme"/>
</dbReference>
<dbReference type="EMBL" id="QPJU01000002">
    <property type="protein sequence ID" value="RCX10912.1"/>
    <property type="molecule type" value="Genomic_DNA"/>
</dbReference>
<evidence type="ECO:0000256" key="2">
    <source>
        <dbReference type="SAM" id="MobiDB-lite"/>
    </source>
</evidence>
<feature type="region of interest" description="Disordered" evidence="2">
    <location>
        <begin position="30"/>
        <end position="62"/>
    </location>
</feature>
<keyword evidence="5" id="KW-0449">Lipoprotein</keyword>
<evidence type="ECO:0000259" key="4">
    <source>
        <dbReference type="PROSITE" id="PS51782"/>
    </source>
</evidence>
<dbReference type="InterPro" id="IPR036779">
    <property type="entry name" value="LysM_dom_sf"/>
</dbReference>
<dbReference type="InterPro" id="IPR016047">
    <property type="entry name" value="M23ase_b-sheet_dom"/>
</dbReference>
<dbReference type="InterPro" id="IPR011055">
    <property type="entry name" value="Dup_hybrid_motif"/>
</dbReference>
<feature type="chain" id="PRO_5016959160" evidence="3">
    <location>
        <begin position="31"/>
        <end position="305"/>
    </location>
</feature>
<comment type="caution">
    <text evidence="5">The sequence shown here is derived from an EMBL/GenBank/DDBJ whole genome shotgun (WGS) entry which is preliminary data.</text>
</comment>
<dbReference type="GO" id="GO:0032153">
    <property type="term" value="C:cell division site"/>
    <property type="evidence" value="ECO:0007669"/>
    <property type="project" value="TreeGrafter"/>
</dbReference>
<sequence length="305" mass="31172">MRVFPNFVTTALVALAAALLVGCNSTPLNKAPVEDRSKGASASSTSGTAPAPKPPPGIENAGKLGYYTVKPGDTLIRIGLENGQSWKDIARWNNLDNPNLIEVGQVLRVAPPGAQTASSTAPASGGAVTHPVASSTAATAAPTASSASASKSSAAPAGSASTAVATAAPSPAASATPSSAMAEDDISFIWPASGSLIAGFDEARNKGYDIAGKAGDPVYAAADGRVVYAGAGLRGYGNLIILKHNNTFLTAYAHNQTLLVKEDQTVKRGQKIAEMGNTDADRVKLHFEIRKQGKPVDPARYLPPR</sequence>
<dbReference type="Pfam" id="PF01551">
    <property type="entry name" value="Peptidase_M23"/>
    <property type="match status" value="1"/>
</dbReference>
<evidence type="ECO:0000256" key="1">
    <source>
        <dbReference type="ARBA" id="ARBA00038420"/>
    </source>
</evidence>
<dbReference type="CDD" id="cd00118">
    <property type="entry name" value="LysM"/>
    <property type="match status" value="1"/>
</dbReference>
<keyword evidence="3" id="KW-0732">Signal</keyword>
<dbReference type="GO" id="GO:0004222">
    <property type="term" value="F:metalloendopeptidase activity"/>
    <property type="evidence" value="ECO:0007669"/>
    <property type="project" value="TreeGrafter"/>
</dbReference>
<gene>
    <name evidence="5" type="ORF">DFR45_102314</name>
</gene>